<feature type="transmembrane region" description="Helical" evidence="1">
    <location>
        <begin position="70"/>
        <end position="88"/>
    </location>
</feature>
<dbReference type="EMBL" id="FPKR01000007">
    <property type="protein sequence ID" value="SFZ76407.1"/>
    <property type="molecule type" value="Genomic_DNA"/>
</dbReference>
<proteinExistence type="predicted"/>
<name>A0A1K2HI01_9NEIS</name>
<dbReference type="AlphaFoldDB" id="A0A1K2HI01"/>
<evidence type="ECO:0000256" key="1">
    <source>
        <dbReference type="SAM" id="Phobius"/>
    </source>
</evidence>
<evidence type="ECO:0000313" key="2">
    <source>
        <dbReference type="EMBL" id="SFZ76407.1"/>
    </source>
</evidence>
<feature type="transmembrane region" description="Helical" evidence="1">
    <location>
        <begin position="30"/>
        <end position="50"/>
    </location>
</feature>
<sequence length="96" mass="10528">MTTPHLDPLADLIARQTTPAERADRWAGRFLKLTLLLLFGAIGLFLAFLLEQSGLFKVPGLALAIDHWEYLAWGIGISLGASLLAGILKMSYEMTD</sequence>
<dbReference type="RefSeq" id="WP_072428461.1">
    <property type="nucleotide sequence ID" value="NZ_FPKR01000007.1"/>
</dbReference>
<evidence type="ECO:0000313" key="3">
    <source>
        <dbReference type="Proteomes" id="UP000186513"/>
    </source>
</evidence>
<dbReference type="Proteomes" id="UP000186513">
    <property type="component" value="Unassembled WGS sequence"/>
</dbReference>
<reference evidence="2 3" key="1">
    <citation type="submission" date="2016-11" db="EMBL/GenBank/DDBJ databases">
        <authorList>
            <person name="Jaros S."/>
            <person name="Januszkiewicz K."/>
            <person name="Wedrychowicz H."/>
        </authorList>
    </citation>
    <scope>NUCLEOTIDE SEQUENCE [LARGE SCALE GENOMIC DNA]</scope>
    <source>
        <strain evidence="2 3">DSM 18899</strain>
    </source>
</reference>
<organism evidence="2 3">
    <name type="scientific">Chitinimonas taiwanensis DSM 18899</name>
    <dbReference type="NCBI Taxonomy" id="1121279"/>
    <lineage>
        <taxon>Bacteria</taxon>
        <taxon>Pseudomonadati</taxon>
        <taxon>Pseudomonadota</taxon>
        <taxon>Betaproteobacteria</taxon>
        <taxon>Neisseriales</taxon>
        <taxon>Chitinibacteraceae</taxon>
        <taxon>Chitinimonas</taxon>
    </lineage>
</organism>
<gene>
    <name evidence="2" type="ORF">SAMN02745887_01942</name>
</gene>
<keyword evidence="3" id="KW-1185">Reference proteome</keyword>
<accession>A0A1K2HI01</accession>
<keyword evidence="1" id="KW-1133">Transmembrane helix</keyword>
<dbReference type="STRING" id="1121279.SAMN02745887_01942"/>
<keyword evidence="1" id="KW-0472">Membrane</keyword>
<keyword evidence="1" id="KW-0812">Transmembrane</keyword>
<dbReference type="OrthoDB" id="9938685at2"/>
<protein>
    <submittedName>
        <fullName evidence="2">Uncharacterized protein</fullName>
    </submittedName>
</protein>